<dbReference type="Gene3D" id="1.10.260.40">
    <property type="entry name" value="lambda repressor-like DNA-binding domains"/>
    <property type="match status" value="1"/>
</dbReference>
<proteinExistence type="predicted"/>
<feature type="domain" description="HTH cro/C1-type" evidence="1">
    <location>
        <begin position="7"/>
        <end position="63"/>
    </location>
</feature>
<dbReference type="CDD" id="cd00093">
    <property type="entry name" value="HTH_XRE"/>
    <property type="match status" value="1"/>
</dbReference>
<dbReference type="EMBL" id="VSDO01000005">
    <property type="protein sequence ID" value="TYA10740.1"/>
    <property type="molecule type" value="Genomic_DNA"/>
</dbReference>
<evidence type="ECO:0000313" key="3">
    <source>
        <dbReference type="Proteomes" id="UP000325218"/>
    </source>
</evidence>
<evidence type="ECO:0000259" key="1">
    <source>
        <dbReference type="PROSITE" id="PS50943"/>
    </source>
</evidence>
<dbReference type="RefSeq" id="WP_148456687.1">
    <property type="nucleotide sequence ID" value="NZ_VSDO01000005.1"/>
</dbReference>
<sequence length="68" mass="7749">MHLIIRLSDILKERGMTQKQLSELTGIRPAAISEICNNQRTSINREHIEKIADCLGIHDVGDIIRLEK</sequence>
<dbReference type="Pfam" id="PF13443">
    <property type="entry name" value="HTH_26"/>
    <property type="match status" value="1"/>
</dbReference>
<dbReference type="GO" id="GO:0003677">
    <property type="term" value="F:DNA binding"/>
    <property type="evidence" value="ECO:0007669"/>
    <property type="project" value="InterPro"/>
</dbReference>
<dbReference type="PROSITE" id="PS50943">
    <property type="entry name" value="HTH_CROC1"/>
    <property type="match status" value="1"/>
</dbReference>
<dbReference type="OrthoDB" id="2186666at2"/>
<evidence type="ECO:0000313" key="2">
    <source>
        <dbReference type="EMBL" id="TYA10740.1"/>
    </source>
</evidence>
<reference evidence="2 3" key="1">
    <citation type="submission" date="2019-08" db="EMBL/GenBank/DDBJ databases">
        <title>Genome sequencing of Paenibacillus faecis DSM 23593(T).</title>
        <authorList>
            <person name="Kook J.-K."/>
            <person name="Park S.-N."/>
            <person name="Lim Y.K."/>
        </authorList>
    </citation>
    <scope>NUCLEOTIDE SEQUENCE [LARGE SCALE GENOMIC DNA]</scope>
    <source>
        <strain evidence="2 3">DSM 23593</strain>
    </source>
</reference>
<dbReference type="InterPro" id="IPR010982">
    <property type="entry name" value="Lambda_DNA-bd_dom_sf"/>
</dbReference>
<dbReference type="SUPFAM" id="SSF47413">
    <property type="entry name" value="lambda repressor-like DNA-binding domains"/>
    <property type="match status" value="1"/>
</dbReference>
<dbReference type="SMART" id="SM00530">
    <property type="entry name" value="HTH_XRE"/>
    <property type="match status" value="1"/>
</dbReference>
<dbReference type="Proteomes" id="UP000325218">
    <property type="component" value="Unassembled WGS sequence"/>
</dbReference>
<name>A0A5D0CMF8_9BACL</name>
<accession>A0A5D0CMF8</accession>
<comment type="caution">
    <text evidence="2">The sequence shown here is derived from an EMBL/GenBank/DDBJ whole genome shotgun (WGS) entry which is preliminary data.</text>
</comment>
<keyword evidence="3" id="KW-1185">Reference proteome</keyword>
<protein>
    <submittedName>
        <fullName evidence="2">Helix-turn-helix transcriptional regulator</fullName>
    </submittedName>
</protein>
<gene>
    <name evidence="2" type="ORF">FRY98_23435</name>
</gene>
<dbReference type="AlphaFoldDB" id="A0A5D0CMF8"/>
<dbReference type="InterPro" id="IPR001387">
    <property type="entry name" value="Cro/C1-type_HTH"/>
</dbReference>
<organism evidence="2 3">
    <name type="scientific">Paenibacillus faecis</name>
    <dbReference type="NCBI Taxonomy" id="862114"/>
    <lineage>
        <taxon>Bacteria</taxon>
        <taxon>Bacillati</taxon>
        <taxon>Bacillota</taxon>
        <taxon>Bacilli</taxon>
        <taxon>Bacillales</taxon>
        <taxon>Paenibacillaceae</taxon>
        <taxon>Paenibacillus</taxon>
    </lineage>
</organism>